<dbReference type="GeneTree" id="ENSGT00530000063835"/>
<dbReference type="GO" id="GO:0003684">
    <property type="term" value="F:damaged DNA binding"/>
    <property type="evidence" value="ECO:0007669"/>
    <property type="project" value="TreeGrafter"/>
</dbReference>
<dbReference type="GO" id="GO:0010792">
    <property type="term" value="P:DNA double-strand break processing involved in repair via single-strand annealing"/>
    <property type="evidence" value="ECO:0007669"/>
    <property type="project" value="TreeGrafter"/>
</dbReference>
<keyword evidence="1" id="KW-0175">Coiled coil</keyword>
<evidence type="ECO:0000256" key="1">
    <source>
        <dbReference type="SAM" id="Coils"/>
    </source>
</evidence>
<dbReference type="InterPro" id="IPR033316">
    <property type="entry name" value="RBBP8-like"/>
</dbReference>
<proteinExistence type="predicted"/>
<protein>
    <recommendedName>
        <fullName evidence="2">DNA endonuclease Ctp1 N-terminal domain-containing protein</fullName>
    </recommendedName>
</protein>
<dbReference type="Ensembl" id="ENSTNIT00000022963.1">
    <property type="protein sequence ID" value="ENSTNIP00000022723.1"/>
    <property type="gene ID" value="ENSTNIG00000019503.1"/>
</dbReference>
<keyword evidence="4" id="KW-1185">Reference proteome</keyword>
<accession>H3DQC4</accession>
<evidence type="ECO:0000259" key="2">
    <source>
        <dbReference type="Pfam" id="PF10482"/>
    </source>
</evidence>
<dbReference type="InterPro" id="IPR019518">
    <property type="entry name" value="CtIP_N"/>
</dbReference>
<reference evidence="3" key="3">
    <citation type="submission" date="2025-09" db="UniProtKB">
        <authorList>
            <consortium name="Ensembl"/>
        </authorList>
    </citation>
    <scope>IDENTIFICATION</scope>
</reference>
<organism evidence="3 4">
    <name type="scientific">Tetraodon nigroviridis</name>
    <name type="common">Spotted green pufferfish</name>
    <name type="synonym">Chelonodon nigroviridis</name>
    <dbReference type="NCBI Taxonomy" id="99883"/>
    <lineage>
        <taxon>Eukaryota</taxon>
        <taxon>Metazoa</taxon>
        <taxon>Chordata</taxon>
        <taxon>Craniata</taxon>
        <taxon>Vertebrata</taxon>
        <taxon>Euteleostomi</taxon>
        <taxon>Actinopterygii</taxon>
        <taxon>Neopterygii</taxon>
        <taxon>Teleostei</taxon>
        <taxon>Neoteleostei</taxon>
        <taxon>Acanthomorphata</taxon>
        <taxon>Eupercaria</taxon>
        <taxon>Tetraodontiformes</taxon>
        <taxon>Tetradontoidea</taxon>
        <taxon>Tetraodontidae</taxon>
        <taxon>Tetraodon</taxon>
    </lineage>
</organism>
<dbReference type="PANTHER" id="PTHR15107:SF3">
    <property type="entry name" value="RBBP8 N-TERMINAL-LIKE PROTEIN"/>
    <property type="match status" value="1"/>
</dbReference>
<dbReference type="HOGENOM" id="CLU_168659_0_0_1"/>
<dbReference type="PANTHER" id="PTHR15107">
    <property type="entry name" value="RETINOBLASTOMA BINDING PROTEIN 8"/>
    <property type="match status" value="1"/>
</dbReference>
<dbReference type="AlphaFoldDB" id="H3DQC4"/>
<dbReference type="STRING" id="99883.ENSTNIP00000022723"/>
<feature type="coiled-coil region" evidence="1">
    <location>
        <begin position="5"/>
        <end position="32"/>
    </location>
</feature>
<dbReference type="Pfam" id="PF10482">
    <property type="entry name" value="CtIP_N"/>
    <property type="match status" value="1"/>
</dbReference>
<name>H3DQC4_TETNG</name>
<evidence type="ECO:0000313" key="4">
    <source>
        <dbReference type="Proteomes" id="UP000007303"/>
    </source>
</evidence>
<feature type="domain" description="DNA endonuclease Ctp1 N-terminal" evidence="2">
    <location>
        <begin position="1"/>
        <end position="88"/>
    </location>
</feature>
<dbReference type="InParanoid" id="H3DQC4"/>
<sequence length="91" mass="10872">DTRRMEELFSKNQQMKEQQRLLNETIQTLENRLRAGLCDRCTVTQELARRRQQEFEASHMQSLQHMTLIAGEMNAVKKENKRLKEEVKALR</sequence>
<dbReference type="Proteomes" id="UP000007303">
    <property type="component" value="Unassembled WGS sequence"/>
</dbReference>
<reference evidence="3" key="2">
    <citation type="submission" date="2025-08" db="UniProtKB">
        <authorList>
            <consortium name="Ensembl"/>
        </authorList>
    </citation>
    <scope>IDENTIFICATION</scope>
</reference>
<reference evidence="4" key="1">
    <citation type="journal article" date="2004" name="Nature">
        <title>Genome duplication in the teleost fish Tetraodon nigroviridis reveals the early vertebrate proto-karyotype.</title>
        <authorList>
            <person name="Jaillon O."/>
            <person name="Aury J.-M."/>
            <person name="Brunet F."/>
            <person name="Petit J.-L."/>
            <person name="Stange-Thomann N."/>
            <person name="Mauceli E."/>
            <person name="Bouneau L."/>
            <person name="Fischer C."/>
            <person name="Ozouf-Costaz C."/>
            <person name="Bernot A."/>
            <person name="Nicaud S."/>
            <person name="Jaffe D."/>
            <person name="Fisher S."/>
            <person name="Lutfalla G."/>
            <person name="Dossat C."/>
            <person name="Segurens B."/>
            <person name="Dasilva C."/>
            <person name="Salanoubat M."/>
            <person name="Levy M."/>
            <person name="Boudet N."/>
            <person name="Castellano S."/>
            <person name="Anthouard V."/>
            <person name="Jubin C."/>
            <person name="Castelli V."/>
            <person name="Katinka M."/>
            <person name="Vacherie B."/>
            <person name="Biemont C."/>
            <person name="Skalli Z."/>
            <person name="Cattolico L."/>
            <person name="Poulain J."/>
            <person name="De Berardinis V."/>
            <person name="Cruaud C."/>
            <person name="Duprat S."/>
            <person name="Brottier P."/>
            <person name="Coutanceau J.-P."/>
            <person name="Gouzy J."/>
            <person name="Parra G."/>
            <person name="Lardier G."/>
            <person name="Chapple C."/>
            <person name="McKernan K.J."/>
            <person name="McEwan P."/>
            <person name="Bosak S."/>
            <person name="Kellis M."/>
            <person name="Volff J.-N."/>
            <person name="Guigo R."/>
            <person name="Zody M.C."/>
            <person name="Mesirov J."/>
            <person name="Lindblad-Toh K."/>
            <person name="Birren B."/>
            <person name="Nusbaum C."/>
            <person name="Kahn D."/>
            <person name="Robinson-Rechavi M."/>
            <person name="Laudet V."/>
            <person name="Schachter V."/>
            <person name="Quetier F."/>
            <person name="Saurin W."/>
            <person name="Scarpelli C."/>
            <person name="Wincker P."/>
            <person name="Lander E.S."/>
            <person name="Weissenbach J."/>
            <person name="Roest Crollius H."/>
        </authorList>
    </citation>
    <scope>NUCLEOTIDE SEQUENCE [LARGE SCALE GENOMIC DNA]</scope>
</reference>
<evidence type="ECO:0000313" key="3">
    <source>
        <dbReference type="Ensembl" id="ENSTNIP00000022723.1"/>
    </source>
</evidence>